<dbReference type="Proteomes" id="UP000799539">
    <property type="component" value="Unassembled WGS sequence"/>
</dbReference>
<dbReference type="EMBL" id="ML992677">
    <property type="protein sequence ID" value="KAF2211243.1"/>
    <property type="molecule type" value="Genomic_DNA"/>
</dbReference>
<protein>
    <submittedName>
        <fullName evidence="2">Uncharacterized protein</fullName>
    </submittedName>
</protein>
<evidence type="ECO:0000313" key="3">
    <source>
        <dbReference type="Proteomes" id="UP000799539"/>
    </source>
</evidence>
<organism evidence="2 3">
    <name type="scientific">Cercospora zeae-maydis SCOH1-5</name>
    <dbReference type="NCBI Taxonomy" id="717836"/>
    <lineage>
        <taxon>Eukaryota</taxon>
        <taxon>Fungi</taxon>
        <taxon>Dikarya</taxon>
        <taxon>Ascomycota</taxon>
        <taxon>Pezizomycotina</taxon>
        <taxon>Dothideomycetes</taxon>
        <taxon>Dothideomycetidae</taxon>
        <taxon>Mycosphaerellales</taxon>
        <taxon>Mycosphaerellaceae</taxon>
        <taxon>Cercospora</taxon>
    </lineage>
</organism>
<evidence type="ECO:0000313" key="2">
    <source>
        <dbReference type="EMBL" id="KAF2211243.1"/>
    </source>
</evidence>
<sequence>MRGARQHVSTEARKRNLVPNSDAEDHRFALESLPNSADLNLLTTVHGCSMHERSPKKKFVETGCMYNARAQGHMLDCAESTQEQARIQAWRSNDVKRINSRWFSWGYGSWRNMLWQDPYGGDNCFQYMLKIKSGAVSCRAPFVQLTQSFEWPWRWKTR</sequence>
<feature type="region of interest" description="Disordered" evidence="1">
    <location>
        <begin position="1"/>
        <end position="20"/>
    </location>
</feature>
<reference evidence="2" key="1">
    <citation type="journal article" date="2020" name="Stud. Mycol.">
        <title>101 Dothideomycetes genomes: a test case for predicting lifestyles and emergence of pathogens.</title>
        <authorList>
            <person name="Haridas S."/>
            <person name="Albert R."/>
            <person name="Binder M."/>
            <person name="Bloem J."/>
            <person name="Labutti K."/>
            <person name="Salamov A."/>
            <person name="Andreopoulos B."/>
            <person name="Baker S."/>
            <person name="Barry K."/>
            <person name="Bills G."/>
            <person name="Bluhm B."/>
            <person name="Cannon C."/>
            <person name="Castanera R."/>
            <person name="Culley D."/>
            <person name="Daum C."/>
            <person name="Ezra D."/>
            <person name="Gonzalez J."/>
            <person name="Henrissat B."/>
            <person name="Kuo A."/>
            <person name="Liang C."/>
            <person name="Lipzen A."/>
            <person name="Lutzoni F."/>
            <person name="Magnuson J."/>
            <person name="Mondo S."/>
            <person name="Nolan M."/>
            <person name="Ohm R."/>
            <person name="Pangilinan J."/>
            <person name="Park H.-J."/>
            <person name="Ramirez L."/>
            <person name="Alfaro M."/>
            <person name="Sun H."/>
            <person name="Tritt A."/>
            <person name="Yoshinaga Y."/>
            <person name="Zwiers L.-H."/>
            <person name="Turgeon B."/>
            <person name="Goodwin S."/>
            <person name="Spatafora J."/>
            <person name="Crous P."/>
            <person name="Grigoriev I."/>
        </authorList>
    </citation>
    <scope>NUCLEOTIDE SEQUENCE</scope>
    <source>
        <strain evidence="2">SCOH1-5</strain>
    </source>
</reference>
<accession>A0A6A6FD25</accession>
<evidence type="ECO:0000256" key="1">
    <source>
        <dbReference type="SAM" id="MobiDB-lite"/>
    </source>
</evidence>
<keyword evidence="3" id="KW-1185">Reference proteome</keyword>
<proteinExistence type="predicted"/>
<name>A0A6A6FD25_9PEZI</name>
<dbReference type="AlphaFoldDB" id="A0A6A6FD25"/>
<gene>
    <name evidence="2" type="ORF">CERZMDRAFT_90963</name>
</gene>